<dbReference type="Pfam" id="PF02519">
    <property type="entry name" value="Auxin_inducible"/>
    <property type="match status" value="1"/>
</dbReference>
<proteinExistence type="inferred from homology"/>
<dbReference type="Proteomes" id="UP000197138">
    <property type="component" value="Unassembled WGS sequence"/>
</dbReference>
<evidence type="ECO:0000256" key="3">
    <source>
        <dbReference type="ARBA" id="ARBA00022604"/>
    </source>
</evidence>
<evidence type="ECO:0008006" key="6">
    <source>
        <dbReference type="Google" id="ProtNLM"/>
    </source>
</evidence>
<evidence type="ECO:0000256" key="2">
    <source>
        <dbReference type="ARBA" id="ARBA00022473"/>
    </source>
</evidence>
<dbReference type="EMBL" id="MTKT01001810">
    <property type="protein sequence ID" value="OWM83995.1"/>
    <property type="molecule type" value="Genomic_DNA"/>
</dbReference>
<accession>A0A218XFJ6</accession>
<name>A0A218XFJ6_PUNGR</name>
<evidence type="ECO:0000313" key="5">
    <source>
        <dbReference type="Proteomes" id="UP000197138"/>
    </source>
</evidence>
<protein>
    <recommendedName>
        <fullName evidence="6">Auxin-responsive protein SAUR64-like</fullName>
    </recommendedName>
</protein>
<dbReference type="InterPro" id="IPR003676">
    <property type="entry name" value="SAUR_fam"/>
</dbReference>
<dbReference type="PANTHER" id="PTHR31175">
    <property type="entry name" value="AUXIN-RESPONSIVE FAMILY PROTEIN"/>
    <property type="match status" value="1"/>
</dbReference>
<reference evidence="5" key="1">
    <citation type="journal article" date="2017" name="Plant J.">
        <title>The pomegranate (Punica granatum L.) genome and the genomics of punicalagin biosynthesis.</title>
        <authorList>
            <person name="Qin G."/>
            <person name="Xu C."/>
            <person name="Ming R."/>
            <person name="Tang H."/>
            <person name="Guyot R."/>
            <person name="Kramer E.M."/>
            <person name="Hu Y."/>
            <person name="Yi X."/>
            <person name="Qi Y."/>
            <person name="Xu X."/>
            <person name="Gao Z."/>
            <person name="Pan H."/>
            <person name="Jian J."/>
            <person name="Tian Y."/>
            <person name="Yue Z."/>
            <person name="Xu Y."/>
        </authorList>
    </citation>
    <scope>NUCLEOTIDE SEQUENCE [LARGE SCALE GENOMIC DNA]</scope>
    <source>
        <strain evidence="5">cv. Dabenzi</strain>
    </source>
</reference>
<gene>
    <name evidence="4" type="ORF">CDL15_Pgr004426</name>
</gene>
<comment type="caution">
    <text evidence="4">The sequence shown here is derived from an EMBL/GenBank/DDBJ whole genome shotgun (WGS) entry which is preliminary data.</text>
</comment>
<comment type="similarity">
    <text evidence="1">Belongs to the ARG7 family.</text>
</comment>
<dbReference type="AlphaFoldDB" id="A0A218XFJ6"/>
<dbReference type="GO" id="GO:0009733">
    <property type="term" value="P:response to auxin"/>
    <property type="evidence" value="ECO:0007669"/>
    <property type="project" value="InterPro"/>
</dbReference>
<sequence>MISPKKLVMMAKKWQDRAAKGRKRISFPRIDKPSLAEKGHFVVYSTDGKRFPLPLEYINHNVFRELFRMSEEEFGLPSNGPLVMPCDSILMEYIVSLIQRGVTESLARALLNTIATSRCLSSASSCQELTSQHILIFAY</sequence>
<evidence type="ECO:0000256" key="1">
    <source>
        <dbReference type="ARBA" id="ARBA00006974"/>
    </source>
</evidence>
<organism evidence="4 5">
    <name type="scientific">Punica granatum</name>
    <name type="common">Pomegranate</name>
    <dbReference type="NCBI Taxonomy" id="22663"/>
    <lineage>
        <taxon>Eukaryota</taxon>
        <taxon>Viridiplantae</taxon>
        <taxon>Streptophyta</taxon>
        <taxon>Embryophyta</taxon>
        <taxon>Tracheophyta</taxon>
        <taxon>Spermatophyta</taxon>
        <taxon>Magnoliopsida</taxon>
        <taxon>eudicotyledons</taxon>
        <taxon>Gunneridae</taxon>
        <taxon>Pentapetalae</taxon>
        <taxon>rosids</taxon>
        <taxon>malvids</taxon>
        <taxon>Myrtales</taxon>
        <taxon>Lythraceae</taxon>
        <taxon>Punica</taxon>
    </lineage>
</organism>
<evidence type="ECO:0000313" key="4">
    <source>
        <dbReference type="EMBL" id="OWM83995.1"/>
    </source>
</evidence>
<keyword evidence="3" id="KW-0341">Growth regulation</keyword>
<dbReference type="PANTHER" id="PTHR31175:SF82">
    <property type="entry name" value="AUXIN-RESPONSIVE PROTEIN SAUR65"/>
    <property type="match status" value="1"/>
</dbReference>
<keyword evidence="2" id="KW-0217">Developmental protein</keyword>